<accession>A0A2A9MCL6</accession>
<organism evidence="2 3">
    <name type="scientific">Besnoitia besnoiti</name>
    <name type="common">Apicomplexan protozoan</name>
    <dbReference type="NCBI Taxonomy" id="94643"/>
    <lineage>
        <taxon>Eukaryota</taxon>
        <taxon>Sar</taxon>
        <taxon>Alveolata</taxon>
        <taxon>Apicomplexa</taxon>
        <taxon>Conoidasida</taxon>
        <taxon>Coccidia</taxon>
        <taxon>Eucoccidiorida</taxon>
        <taxon>Eimeriorina</taxon>
        <taxon>Sarcocystidae</taxon>
        <taxon>Besnoitia</taxon>
    </lineage>
</organism>
<feature type="region of interest" description="Disordered" evidence="1">
    <location>
        <begin position="512"/>
        <end position="659"/>
    </location>
</feature>
<dbReference type="Proteomes" id="UP000224006">
    <property type="component" value="Chromosome VIII"/>
</dbReference>
<dbReference type="KEGG" id="bbes:BESB_085360"/>
<feature type="region of interest" description="Disordered" evidence="1">
    <location>
        <begin position="743"/>
        <end position="780"/>
    </location>
</feature>
<sequence>MSFYPWGSSLPNPAAVAQARAPGKQTGDRSLSGVLVGEGEAPTASGLRAAGRMPSSWSPLADDGTMQTSAEGSPFSSACHVYGSTSGHVNFSGETDAASPSADVSPGCPPPPGARVCPWTSRSASAYLSRAGSLRDVARCGSCGDAAASFPQAGLASPRPNGDGAAPENAPREDDLPLQPAAAVPEAAQARLPETCADSSVPRQVPAAADHESDSRENQALPHTAPGSGHTTGEEDEPQRSKLSKWADAHHLRPVPLCTISGVSEIAIMKKGLLAISLVDGIGGRALAARASLTTRQWEESDPSPEARRQIAELETFHDAVRGRKLMRELMMGDISLHQLLPNDVSTVQTDVGFLSLRQLLMFRINNCYAFDPSSRYHSAHASLLHSVDCRLAAFLGEWLLGHTVFDLFTPHTSRSGSRCLSATTASSAPSPGRLEKPSAKEAAAPAAAAGVARASSLRAPDAVLSPRAAVVAARQRGVRHSLPAAFASEAAARAGVRDGFVKDLVTQFTRRATVRSSDSEESASPSPRDGEEAKNRLSRARLLAAHTSSVAEDSPRISDDGEGAAGRRAPRNSVGSTDAAGVARGRLARAQPESSFEALSDGSRRQSEGGRESTTDGEELGNVPPSASRPPAGSSLHTQLEDRGAKATDVQKKTHRGDEAAEALATRMINEILVSRGELGDYLPSSYAMPRELHAASLSQKRELGRQLVLQLGLLLAAKEKRPYLFGLLTDLDAFVASRTGREGPSLRISGASPKTQRNAASARNGEAHSRDALAPRKASDWEGVARLGGLSGASAAEPKEASAAPAEAACPPEGGACFERIKAGKLDGIWIRLLVTSSIAAECNLNGASHPRRGGSPLASVTGGPSSRPSSLTQDARAWLGRSRVASASGAPTGGPEREEKKCYTKPTRASAAAADAEVAAAASRRAAEARRLEHEAETNVRGDWCECFLFLRPRVAEPVVVDASPVESAEDRALAGGASHEPQASPSRAAEGLAAAEAAAQEAGGAYEVIVSDDRPAGAEIYWGMSDTDLLCRATGKQSCQWQVACIPESVDLQQSVGGDVRAKDLVSELRERIRRRSDRLNSVRGAGGIATNETEFLVDP</sequence>
<reference evidence="2 3" key="1">
    <citation type="submission" date="2017-09" db="EMBL/GenBank/DDBJ databases">
        <title>Genome sequencing of Besnoitia besnoiti strain Bb-Ger1.</title>
        <authorList>
            <person name="Schares G."/>
            <person name="Venepally P."/>
            <person name="Lorenzi H.A."/>
        </authorList>
    </citation>
    <scope>NUCLEOTIDE SEQUENCE [LARGE SCALE GENOMIC DNA]</scope>
    <source>
        <strain evidence="2 3">Bb-Ger1</strain>
    </source>
</reference>
<keyword evidence="3" id="KW-1185">Reference proteome</keyword>
<dbReference type="OrthoDB" id="331531at2759"/>
<dbReference type="VEuPathDB" id="ToxoDB:BESB_085360"/>
<dbReference type="AlphaFoldDB" id="A0A2A9MCL6"/>
<feature type="compositionally biased region" description="Low complexity" evidence="1">
    <location>
        <begin position="580"/>
        <end position="591"/>
    </location>
</feature>
<feature type="compositionally biased region" description="Polar residues" evidence="1">
    <location>
        <begin position="754"/>
        <end position="763"/>
    </location>
</feature>
<feature type="region of interest" description="Disordered" evidence="1">
    <location>
        <begin position="195"/>
        <end position="247"/>
    </location>
</feature>
<feature type="compositionally biased region" description="Low complexity" evidence="1">
    <location>
        <begin position="625"/>
        <end position="636"/>
    </location>
</feature>
<dbReference type="GeneID" id="40313462"/>
<protein>
    <submittedName>
        <fullName evidence="2">Uncharacterized protein</fullName>
    </submittedName>
</protein>
<comment type="caution">
    <text evidence="2">The sequence shown here is derived from an EMBL/GenBank/DDBJ whole genome shotgun (WGS) entry which is preliminary data.</text>
</comment>
<feature type="compositionally biased region" description="Low complexity" evidence="1">
    <location>
        <begin position="422"/>
        <end position="432"/>
    </location>
</feature>
<feature type="region of interest" description="Disordered" evidence="1">
    <location>
        <begin position="974"/>
        <end position="994"/>
    </location>
</feature>
<proteinExistence type="predicted"/>
<name>A0A2A9MCL6_BESBE</name>
<feature type="region of interest" description="Disordered" evidence="1">
    <location>
        <begin position="414"/>
        <end position="442"/>
    </location>
</feature>
<evidence type="ECO:0000256" key="1">
    <source>
        <dbReference type="SAM" id="MobiDB-lite"/>
    </source>
</evidence>
<evidence type="ECO:0000313" key="2">
    <source>
        <dbReference type="EMBL" id="PFH33337.1"/>
    </source>
</evidence>
<feature type="region of interest" description="Disordered" evidence="1">
    <location>
        <begin position="152"/>
        <end position="176"/>
    </location>
</feature>
<dbReference type="EMBL" id="NWUJ01000009">
    <property type="protein sequence ID" value="PFH33337.1"/>
    <property type="molecule type" value="Genomic_DNA"/>
</dbReference>
<feature type="region of interest" description="Disordered" evidence="1">
    <location>
        <begin position="848"/>
        <end position="911"/>
    </location>
</feature>
<feature type="compositionally biased region" description="Basic and acidic residues" evidence="1">
    <location>
        <begin position="640"/>
        <end position="659"/>
    </location>
</feature>
<feature type="compositionally biased region" description="Basic and acidic residues" evidence="1">
    <location>
        <begin position="603"/>
        <end position="615"/>
    </location>
</feature>
<evidence type="ECO:0000313" key="3">
    <source>
        <dbReference type="Proteomes" id="UP000224006"/>
    </source>
</evidence>
<feature type="compositionally biased region" description="Basic and acidic residues" evidence="1">
    <location>
        <begin position="767"/>
        <end position="780"/>
    </location>
</feature>
<feature type="region of interest" description="Disordered" evidence="1">
    <location>
        <begin position="1"/>
        <end position="72"/>
    </location>
</feature>
<gene>
    <name evidence="2" type="ORF">BESB_085360</name>
</gene>
<feature type="compositionally biased region" description="Polar residues" evidence="1">
    <location>
        <begin position="865"/>
        <end position="876"/>
    </location>
</feature>
<dbReference type="RefSeq" id="XP_029217346.1">
    <property type="nucleotide sequence ID" value="XM_029366886.1"/>
</dbReference>